<protein>
    <submittedName>
        <fullName evidence="4">Glycosyltransferase involved in cell wall biosynthesis</fullName>
    </submittedName>
</protein>
<evidence type="ECO:0000313" key="4">
    <source>
        <dbReference type="EMBL" id="MBP2415289.1"/>
    </source>
</evidence>
<evidence type="ECO:0000256" key="1">
    <source>
        <dbReference type="SAM" id="MobiDB-lite"/>
    </source>
</evidence>
<keyword evidence="5" id="KW-1185">Reference proteome</keyword>
<evidence type="ECO:0000313" key="5">
    <source>
        <dbReference type="Proteomes" id="UP000758168"/>
    </source>
</evidence>
<gene>
    <name evidence="4" type="ORF">JOF54_000211</name>
</gene>
<accession>A0ABS4Z2T4</accession>
<feature type="compositionally biased region" description="Basic and acidic residues" evidence="1">
    <location>
        <begin position="490"/>
        <end position="499"/>
    </location>
</feature>
<dbReference type="RefSeq" id="WP_210052184.1">
    <property type="nucleotide sequence ID" value="NZ_JAGIOB010000001.1"/>
</dbReference>
<dbReference type="EMBL" id="JAGIOB010000001">
    <property type="protein sequence ID" value="MBP2415289.1"/>
    <property type="molecule type" value="Genomic_DNA"/>
</dbReference>
<dbReference type="CDD" id="cd00761">
    <property type="entry name" value="Glyco_tranf_GTA_type"/>
    <property type="match status" value="1"/>
</dbReference>
<proteinExistence type="predicted"/>
<dbReference type="Gene3D" id="3.90.550.10">
    <property type="entry name" value="Spore Coat Polysaccharide Biosynthesis Protein SpsA, Chain A"/>
    <property type="match status" value="1"/>
</dbReference>
<feature type="domain" description="Glycosyltransferase 2-like" evidence="2">
    <location>
        <begin position="4"/>
        <end position="133"/>
    </location>
</feature>
<dbReference type="PANTHER" id="PTHR22916">
    <property type="entry name" value="GLYCOSYLTRANSFERASE"/>
    <property type="match status" value="1"/>
</dbReference>
<dbReference type="SUPFAM" id="SSF53448">
    <property type="entry name" value="Nucleotide-diphospho-sugar transferases"/>
    <property type="match status" value="1"/>
</dbReference>
<sequence>MKVSVIVPVYNPGPYVQACIDGLLAQTLPVDQFEAIFVDDGSTDDTPALLDRVAAEHPHLHVIHQENSGWPGKPRNVGIDAARGEYVFFCDHDDWLGDEALERMYDYAVANGSDVLIGKMSGINRAVPHNLFARTRPHVSLADSTIMDSLTPHKLFRRAFLDEHGLRFPEGRRRLEDHLFVVTAYLLADDIAVYADYTCYYHIRRDDGANAAYHAVDWEAYFGNLREALDVVVAHTEPGPLRDRIFRRWLQTEMVKRHSGRSLLKRPDPELSDLFTAAHRTAAAYFGPGVAELLPLRTRAAGRALVAGDLDRLLELAREEVRWQGRAELLDATWSDDDLVVHGRAALGVPGEDGELDAGPTATTALLGEVAPEELDRALAAAKLVLYALERTSQERWDLPVTSRADGLRWELEATLDLTRAEAGQPLGPGRWDLYVELTALGIRRRVRLELPSRWSGDDAAVGRPARLGEQPVALYYTQGRRGLTVAVGRQHEPPEWKRAAAAARDAAAAARTAAAAPAETAPSSTSVPAPAAGEPAPTGPGLGRRVARRARALVARTTGQGRGRS</sequence>
<dbReference type="Proteomes" id="UP000758168">
    <property type="component" value="Unassembled WGS sequence"/>
</dbReference>
<dbReference type="Pfam" id="PF00535">
    <property type="entry name" value="Glycos_transf_2"/>
    <property type="match status" value="1"/>
</dbReference>
<evidence type="ECO:0000259" key="3">
    <source>
        <dbReference type="Pfam" id="PF22181"/>
    </source>
</evidence>
<name>A0ABS4Z2T4_9ACTN</name>
<dbReference type="InterPro" id="IPR029044">
    <property type="entry name" value="Nucleotide-diphossugar_trans"/>
</dbReference>
<reference evidence="4 5" key="1">
    <citation type="submission" date="2021-03" db="EMBL/GenBank/DDBJ databases">
        <title>Sequencing the genomes of 1000 actinobacteria strains.</title>
        <authorList>
            <person name="Klenk H.-P."/>
        </authorList>
    </citation>
    <scope>NUCLEOTIDE SEQUENCE [LARGE SCALE GENOMIC DNA]</scope>
    <source>
        <strain evidence="4 5">DSM 12936</strain>
    </source>
</reference>
<dbReference type="InterPro" id="IPR054028">
    <property type="entry name" value="TarS/TarP_linker"/>
</dbReference>
<organism evidence="4 5">
    <name type="scientific">Microlunatus capsulatus</name>
    <dbReference type="NCBI Taxonomy" id="99117"/>
    <lineage>
        <taxon>Bacteria</taxon>
        <taxon>Bacillati</taxon>
        <taxon>Actinomycetota</taxon>
        <taxon>Actinomycetes</taxon>
        <taxon>Propionibacteriales</taxon>
        <taxon>Propionibacteriaceae</taxon>
        <taxon>Microlunatus</taxon>
    </lineage>
</organism>
<feature type="domain" description="TarS/TarP linker" evidence="3">
    <location>
        <begin position="219"/>
        <end position="317"/>
    </location>
</feature>
<dbReference type="Pfam" id="PF22181">
    <property type="entry name" value="TarS_linker"/>
    <property type="match status" value="1"/>
</dbReference>
<dbReference type="InterPro" id="IPR001173">
    <property type="entry name" value="Glyco_trans_2-like"/>
</dbReference>
<evidence type="ECO:0000259" key="2">
    <source>
        <dbReference type="Pfam" id="PF00535"/>
    </source>
</evidence>
<comment type="caution">
    <text evidence="4">The sequence shown here is derived from an EMBL/GenBank/DDBJ whole genome shotgun (WGS) entry which is preliminary data.</text>
</comment>
<dbReference type="PANTHER" id="PTHR22916:SF3">
    <property type="entry name" value="UDP-GLCNAC:BETAGAL BETA-1,3-N-ACETYLGLUCOSAMINYLTRANSFERASE-LIKE PROTEIN 1"/>
    <property type="match status" value="1"/>
</dbReference>
<feature type="region of interest" description="Disordered" evidence="1">
    <location>
        <begin position="489"/>
        <end position="566"/>
    </location>
</feature>
<feature type="compositionally biased region" description="Low complexity" evidence="1">
    <location>
        <begin position="500"/>
        <end position="537"/>
    </location>
</feature>